<evidence type="ECO:0000256" key="1">
    <source>
        <dbReference type="ARBA" id="ARBA00022737"/>
    </source>
</evidence>
<keyword evidence="1" id="KW-0677">Repeat</keyword>
<comment type="caution">
    <text evidence="6">The sequence shown here is derived from an EMBL/GenBank/DDBJ whole genome shotgun (WGS) entry which is preliminary data.</text>
</comment>
<feature type="domain" description="Sushi" evidence="5">
    <location>
        <begin position="133"/>
        <end position="200"/>
    </location>
</feature>
<evidence type="ECO:0000313" key="6">
    <source>
        <dbReference type="EMBL" id="CAH3177232.1"/>
    </source>
</evidence>
<feature type="non-terminal residue" evidence="6">
    <location>
        <position position="1"/>
    </location>
</feature>
<dbReference type="InterPro" id="IPR003410">
    <property type="entry name" value="HYR_dom"/>
</dbReference>
<dbReference type="SUPFAM" id="SSF57535">
    <property type="entry name" value="Complement control module/SCR domain"/>
    <property type="match status" value="3"/>
</dbReference>
<dbReference type="SMART" id="SM00032">
    <property type="entry name" value="CCP"/>
    <property type="match status" value="3"/>
</dbReference>
<dbReference type="Pfam" id="PF02494">
    <property type="entry name" value="HYR"/>
    <property type="match status" value="2"/>
</dbReference>
<protein>
    <recommendedName>
        <fullName evidence="8">Sushi repeat-containing protein SRPX</fullName>
    </recommendedName>
</protein>
<dbReference type="Pfam" id="PF00084">
    <property type="entry name" value="Sushi"/>
    <property type="match status" value="3"/>
</dbReference>
<reference evidence="6 7" key="1">
    <citation type="submission" date="2022-05" db="EMBL/GenBank/DDBJ databases">
        <authorList>
            <consortium name="Genoscope - CEA"/>
            <person name="William W."/>
        </authorList>
    </citation>
    <scope>NUCLEOTIDE SEQUENCE [LARGE SCALE GENOMIC DNA]</scope>
</reference>
<evidence type="ECO:0000313" key="7">
    <source>
        <dbReference type="Proteomes" id="UP001159405"/>
    </source>
</evidence>
<dbReference type="EMBL" id="CALNXK010000222">
    <property type="protein sequence ID" value="CAH3177232.1"/>
    <property type="molecule type" value="Genomic_DNA"/>
</dbReference>
<keyword evidence="2 3" id="KW-1015">Disulfide bond</keyword>
<name>A0ABN8RIS2_9CNID</name>
<dbReference type="PANTHER" id="PTHR46343:SF2">
    <property type="entry name" value="SUSHI_VON WILLEBRAND FACTOR TYPE A_EGF_PENTRAXIN DOMAIN-CONTAINING 1"/>
    <property type="match status" value="1"/>
</dbReference>
<dbReference type="PROSITE" id="PS50825">
    <property type="entry name" value="HYR"/>
    <property type="match status" value="2"/>
</dbReference>
<dbReference type="Gene3D" id="2.10.70.10">
    <property type="entry name" value="Complement Module, domain 1"/>
    <property type="match status" value="3"/>
</dbReference>
<feature type="domain" description="HYR" evidence="4">
    <location>
        <begin position="199"/>
        <end position="285"/>
    </location>
</feature>
<dbReference type="InterPro" id="IPR035976">
    <property type="entry name" value="Sushi/SCR/CCP_sf"/>
</dbReference>
<feature type="disulfide bond" evidence="3">
    <location>
        <begin position="103"/>
        <end position="130"/>
    </location>
</feature>
<evidence type="ECO:0000256" key="3">
    <source>
        <dbReference type="PROSITE-ProRule" id="PRU00302"/>
    </source>
</evidence>
<evidence type="ECO:0000259" key="5">
    <source>
        <dbReference type="PROSITE" id="PS50923"/>
    </source>
</evidence>
<evidence type="ECO:0008006" key="8">
    <source>
        <dbReference type="Google" id="ProtNLM"/>
    </source>
</evidence>
<feature type="non-terminal residue" evidence="6">
    <location>
        <position position="442"/>
    </location>
</feature>
<keyword evidence="3" id="KW-0768">Sushi</keyword>
<feature type="domain" description="Sushi" evidence="5">
    <location>
        <begin position="69"/>
        <end position="132"/>
    </location>
</feature>
<sequence>TVRLCDPFAPPINGSLVGVCNSEYNSICRIKCNEGYELEGGSAHAERKCIVNKNNHMEWTGGLPYCSPIRCPLVHVSNANPPSGVCSSAPYVPRYKTRCSFKCDRGYRLKGSKERVCQLDKTWSGIPTICEAIYCPKLSPVKFATVQPPECVTQPIKFGRSCQFRCPDGYFTDDELHESKAYLGCLHNGTWDFQVPDCVDRQPPRMSCPLSKIRGVTTKGKATGKVSWSIKVTDNSEIVDPNAKITVDSSHQPSQEFPIGVTVVRIIATDSAGNVGRECIFKVEIRDNEPPTFSECPKDIVREEKVSLIRVNWKHPVFSDNSGVLPSVTSSFQTGATFRVPGNYKNTYIARDRSGNENKNCTFRIILKKRTCQIFPPPRNGALACMTSEFYLHCAVMCSNGTDFEDTPPLLYYCSGGEWNYWRGLLTRYKNSNPWPNCSCKS</sequence>
<feature type="domain" description="HYR" evidence="4">
    <location>
        <begin position="286"/>
        <end position="369"/>
    </location>
</feature>
<keyword evidence="7" id="KW-1185">Reference proteome</keyword>
<dbReference type="InterPro" id="IPR000436">
    <property type="entry name" value="Sushi_SCR_CCP_dom"/>
</dbReference>
<dbReference type="PANTHER" id="PTHR46343">
    <property type="entry name" value="HYR DOMAIN-CONTAINING PROTEIN"/>
    <property type="match status" value="1"/>
</dbReference>
<comment type="caution">
    <text evidence="3">Lacks conserved residue(s) required for the propagation of feature annotation.</text>
</comment>
<proteinExistence type="predicted"/>
<dbReference type="PROSITE" id="PS50923">
    <property type="entry name" value="SUSHI"/>
    <property type="match status" value="3"/>
</dbReference>
<accession>A0ABN8RIS2</accession>
<dbReference type="Proteomes" id="UP001159405">
    <property type="component" value="Unassembled WGS sequence"/>
</dbReference>
<evidence type="ECO:0000256" key="2">
    <source>
        <dbReference type="ARBA" id="ARBA00023157"/>
    </source>
</evidence>
<evidence type="ECO:0000259" key="4">
    <source>
        <dbReference type="PROSITE" id="PS50825"/>
    </source>
</evidence>
<organism evidence="6 7">
    <name type="scientific">Porites lobata</name>
    <dbReference type="NCBI Taxonomy" id="104759"/>
    <lineage>
        <taxon>Eukaryota</taxon>
        <taxon>Metazoa</taxon>
        <taxon>Cnidaria</taxon>
        <taxon>Anthozoa</taxon>
        <taxon>Hexacorallia</taxon>
        <taxon>Scleractinia</taxon>
        <taxon>Fungiina</taxon>
        <taxon>Poritidae</taxon>
        <taxon>Porites</taxon>
    </lineage>
</organism>
<gene>
    <name evidence="6" type="ORF">PLOB_00019119</name>
</gene>
<dbReference type="CDD" id="cd00033">
    <property type="entry name" value="CCP"/>
    <property type="match status" value="3"/>
</dbReference>
<dbReference type="InterPro" id="IPR043555">
    <property type="entry name" value="SRPX-like"/>
</dbReference>
<feature type="domain" description="Sushi" evidence="5">
    <location>
        <begin position="3"/>
        <end position="68"/>
    </location>
</feature>